<evidence type="ECO:0000313" key="3">
    <source>
        <dbReference type="Proteomes" id="UP001634393"/>
    </source>
</evidence>
<accession>A0ABD3RIF7</accession>
<name>A0ABD3RIF7_9LAMI</name>
<dbReference type="PANTHER" id="PTHR47805">
    <property type="entry name" value="SAGA-ASSOCIATED FACTOR 73"/>
    <property type="match status" value="1"/>
</dbReference>
<evidence type="ECO:0000313" key="2">
    <source>
        <dbReference type="EMBL" id="KAL3812792.1"/>
    </source>
</evidence>
<dbReference type="InterPro" id="IPR037804">
    <property type="entry name" value="SGF73"/>
</dbReference>
<evidence type="ECO:0000256" key="1">
    <source>
        <dbReference type="SAM" id="MobiDB-lite"/>
    </source>
</evidence>
<proteinExistence type="predicted"/>
<comment type="caution">
    <text evidence="2">The sequence shown here is derived from an EMBL/GenBank/DDBJ whole genome shotgun (WGS) entry which is preliminary data.</text>
</comment>
<feature type="compositionally biased region" description="Basic residues" evidence="1">
    <location>
        <begin position="115"/>
        <end position="125"/>
    </location>
</feature>
<protein>
    <recommendedName>
        <fullName evidence="4">SAGA-associated factor 11</fullName>
    </recommendedName>
</protein>
<keyword evidence="3" id="KW-1185">Reference proteome</keyword>
<dbReference type="EMBL" id="JBJXBP010000008">
    <property type="protein sequence ID" value="KAL3812792.1"/>
    <property type="molecule type" value="Genomic_DNA"/>
</dbReference>
<reference evidence="2 3" key="1">
    <citation type="submission" date="2024-12" db="EMBL/GenBank/DDBJ databases">
        <title>The unique morphological basis and parallel evolutionary history of personate flowers in Penstemon.</title>
        <authorList>
            <person name="Depatie T.H."/>
            <person name="Wessinger C.A."/>
        </authorList>
    </citation>
    <scope>NUCLEOTIDE SEQUENCE [LARGE SCALE GENOMIC DNA]</scope>
    <source>
        <strain evidence="2">WTNN_2</strain>
        <tissue evidence="2">Leaf</tissue>
    </source>
</reference>
<sequence>MVCSLGNVRMAALARLQAVERVSQTVIEEVGHQKLSAQYMRSVLREADEGNFLDEEDMHIFGLRPMTDPLNLVCCNACKKPIKASRYTAHAELCTSLKSGAEIFQEPHGPAVNKKPPRKERKKLQTAHANQTTSLRGPKNFKSIDSDDKNASESYLIGQIQITPGVEAKRNAHLNVTSKSNGSKVSPYSMECSEDVTIRPSKPVKRTAAEDPSTSGIKSLSRTPAKVLPYVPAPLATKIYYSQRNNHLRRAIRHMFFEESSKDSCSDASHMEVVQVNAVPAQTSSPSIFNHEQVNQQRDTRFLPPGETPDQILTASSELYAGKSGGTVSSMNIASQLPVNNTLGPHYMSNSRSFAGKAGNAVRTVKQGSGSVPVV</sequence>
<feature type="region of interest" description="Disordered" evidence="1">
    <location>
        <begin position="106"/>
        <end position="143"/>
    </location>
</feature>
<organism evidence="2 3">
    <name type="scientific">Penstemon smallii</name>
    <dbReference type="NCBI Taxonomy" id="265156"/>
    <lineage>
        <taxon>Eukaryota</taxon>
        <taxon>Viridiplantae</taxon>
        <taxon>Streptophyta</taxon>
        <taxon>Embryophyta</taxon>
        <taxon>Tracheophyta</taxon>
        <taxon>Spermatophyta</taxon>
        <taxon>Magnoliopsida</taxon>
        <taxon>eudicotyledons</taxon>
        <taxon>Gunneridae</taxon>
        <taxon>Pentapetalae</taxon>
        <taxon>asterids</taxon>
        <taxon>lamiids</taxon>
        <taxon>Lamiales</taxon>
        <taxon>Plantaginaceae</taxon>
        <taxon>Cheloneae</taxon>
        <taxon>Penstemon</taxon>
    </lineage>
</organism>
<gene>
    <name evidence="2" type="ORF">ACJIZ3_014060</name>
</gene>
<dbReference type="PANTHER" id="PTHR47805:SF1">
    <property type="entry name" value="SAGA-ASSOCIATED FACTOR 73"/>
    <property type="match status" value="1"/>
</dbReference>
<dbReference type="Proteomes" id="UP001634393">
    <property type="component" value="Unassembled WGS sequence"/>
</dbReference>
<dbReference type="AlphaFoldDB" id="A0ABD3RIF7"/>
<evidence type="ECO:0008006" key="4">
    <source>
        <dbReference type="Google" id="ProtNLM"/>
    </source>
</evidence>